<evidence type="ECO:0000256" key="5">
    <source>
        <dbReference type="ARBA" id="ARBA00022801"/>
    </source>
</evidence>
<evidence type="ECO:0000259" key="8">
    <source>
        <dbReference type="PROSITE" id="PS51462"/>
    </source>
</evidence>
<dbReference type="PANTHER" id="PTHR11839:SF18">
    <property type="entry name" value="NUDIX HYDROLASE DOMAIN-CONTAINING PROTEIN"/>
    <property type="match status" value="1"/>
</dbReference>
<evidence type="ECO:0000256" key="4">
    <source>
        <dbReference type="ARBA" id="ARBA00016377"/>
    </source>
</evidence>
<dbReference type="InterPro" id="IPR000086">
    <property type="entry name" value="NUDIX_hydrolase_dom"/>
</dbReference>
<evidence type="ECO:0000313" key="9">
    <source>
        <dbReference type="EMBL" id="TWW08527.1"/>
    </source>
</evidence>
<dbReference type="Pfam" id="PF00293">
    <property type="entry name" value="NUDIX"/>
    <property type="match status" value="1"/>
</dbReference>
<dbReference type="PROSITE" id="PS00893">
    <property type="entry name" value="NUDIX_BOX"/>
    <property type="match status" value="1"/>
</dbReference>
<dbReference type="EMBL" id="SRHE01000622">
    <property type="protein sequence ID" value="TWW08527.1"/>
    <property type="molecule type" value="Genomic_DNA"/>
</dbReference>
<dbReference type="GO" id="GO:0006753">
    <property type="term" value="P:nucleoside phosphate metabolic process"/>
    <property type="evidence" value="ECO:0007669"/>
    <property type="project" value="TreeGrafter"/>
</dbReference>
<dbReference type="InterPro" id="IPR020084">
    <property type="entry name" value="NUDIX_hydrolase_CS"/>
</dbReference>
<evidence type="ECO:0000256" key="7">
    <source>
        <dbReference type="ARBA" id="ARBA00032272"/>
    </source>
</evidence>
<accession>A0A5C6M2L9</accession>
<feature type="domain" description="Nudix hydrolase" evidence="8">
    <location>
        <begin position="41"/>
        <end position="178"/>
    </location>
</feature>
<sequence>MIKPWKIVDECVVRAGAYRKVRDITFELPDGRREIFTVKHEGHPVCVLALTVDEMVILARQFRPGPNRVLDELPGGGPEPGETNVAAAARELLEETGYQAGEMLSLGFPLECAYSDVRREAFLALGCVKIGEPELDPNEFIEPVLKTIPEFVRQLALGDCTDPEVGWMGLYRLGKVKL</sequence>
<organism evidence="9 10">
    <name type="scientific">Planctomyces bekefii</name>
    <dbReference type="NCBI Taxonomy" id="1653850"/>
    <lineage>
        <taxon>Bacteria</taxon>
        <taxon>Pseudomonadati</taxon>
        <taxon>Planctomycetota</taxon>
        <taxon>Planctomycetia</taxon>
        <taxon>Planctomycetales</taxon>
        <taxon>Planctomycetaceae</taxon>
        <taxon>Planctomyces</taxon>
    </lineage>
</organism>
<name>A0A5C6M2L9_9PLAN</name>
<dbReference type="PANTHER" id="PTHR11839">
    <property type="entry name" value="UDP/ADP-SUGAR PYROPHOSPHATASE"/>
    <property type="match status" value="1"/>
</dbReference>
<comment type="catalytic activity">
    <reaction evidence="1">
        <text>GDP-alpha-D-mannose + H2O = alpha-D-mannose 1-phosphate + GMP + 2 H(+)</text>
        <dbReference type="Rhea" id="RHEA:27978"/>
        <dbReference type="ChEBI" id="CHEBI:15377"/>
        <dbReference type="ChEBI" id="CHEBI:15378"/>
        <dbReference type="ChEBI" id="CHEBI:57527"/>
        <dbReference type="ChEBI" id="CHEBI:58115"/>
        <dbReference type="ChEBI" id="CHEBI:58409"/>
    </reaction>
</comment>
<reference evidence="9 10" key="1">
    <citation type="submission" date="2019-08" db="EMBL/GenBank/DDBJ databases">
        <title>100 year-old enigma solved: identification of Planctomyces bekefii, the type genus and species of the phylum Planctomycetes.</title>
        <authorList>
            <person name="Svetlana D.N."/>
            <person name="Overmann J."/>
        </authorList>
    </citation>
    <scope>NUCLEOTIDE SEQUENCE [LARGE SCALE GENOMIC DNA]</scope>
    <source>
        <strain evidence="9">Phe10_nw2017</strain>
    </source>
</reference>
<dbReference type="PROSITE" id="PS51462">
    <property type="entry name" value="NUDIX"/>
    <property type="match status" value="1"/>
</dbReference>
<evidence type="ECO:0000313" key="10">
    <source>
        <dbReference type="Proteomes" id="UP000321083"/>
    </source>
</evidence>
<comment type="similarity">
    <text evidence="3">Belongs to the Nudix hydrolase family. NudK subfamily.</text>
</comment>
<reference evidence="9 10" key="2">
    <citation type="submission" date="2019-08" db="EMBL/GenBank/DDBJ databases">
        <authorList>
            <person name="Henke P."/>
        </authorList>
    </citation>
    <scope>NUCLEOTIDE SEQUENCE [LARGE SCALE GENOMIC DNA]</scope>
    <source>
        <strain evidence="9">Phe10_nw2017</strain>
    </source>
</reference>
<dbReference type="AlphaFoldDB" id="A0A5C6M2L9"/>
<dbReference type="Gene3D" id="3.90.79.10">
    <property type="entry name" value="Nucleoside Triphosphate Pyrophosphohydrolase"/>
    <property type="match status" value="1"/>
</dbReference>
<dbReference type="GO" id="GO:0016787">
    <property type="term" value="F:hydrolase activity"/>
    <property type="evidence" value="ECO:0007669"/>
    <property type="project" value="UniProtKB-KW"/>
</dbReference>
<dbReference type="Proteomes" id="UP000321083">
    <property type="component" value="Unassembled WGS sequence"/>
</dbReference>
<dbReference type="InterPro" id="IPR015797">
    <property type="entry name" value="NUDIX_hydrolase-like_dom_sf"/>
</dbReference>
<dbReference type="CDD" id="cd03424">
    <property type="entry name" value="NUDIX_ADPRase_Nudt5_UGPPase_Nudt14"/>
    <property type="match status" value="1"/>
</dbReference>
<proteinExistence type="inferred from homology"/>
<comment type="caution">
    <text evidence="9">The sequence shown here is derived from an EMBL/GenBank/DDBJ whole genome shotgun (WGS) entry which is preliminary data.</text>
</comment>
<keyword evidence="5" id="KW-0378">Hydrolase</keyword>
<evidence type="ECO:0000256" key="6">
    <source>
        <dbReference type="ARBA" id="ARBA00032162"/>
    </source>
</evidence>
<evidence type="ECO:0000256" key="3">
    <source>
        <dbReference type="ARBA" id="ARBA00007275"/>
    </source>
</evidence>
<evidence type="ECO:0000256" key="2">
    <source>
        <dbReference type="ARBA" id="ARBA00001946"/>
    </source>
</evidence>
<keyword evidence="10" id="KW-1185">Reference proteome</keyword>
<evidence type="ECO:0000256" key="1">
    <source>
        <dbReference type="ARBA" id="ARBA00000847"/>
    </source>
</evidence>
<protein>
    <recommendedName>
        <fullName evidence="4">GDP-mannose pyrophosphatase</fullName>
    </recommendedName>
    <alternativeName>
        <fullName evidence="6">GDP-mannose hydrolase</fullName>
    </alternativeName>
    <alternativeName>
        <fullName evidence="7">GDPMK</fullName>
    </alternativeName>
</protein>
<comment type="cofactor">
    <cofactor evidence="2">
        <name>Mg(2+)</name>
        <dbReference type="ChEBI" id="CHEBI:18420"/>
    </cofactor>
</comment>
<dbReference type="SUPFAM" id="SSF55811">
    <property type="entry name" value="Nudix"/>
    <property type="match status" value="1"/>
</dbReference>
<dbReference type="GO" id="GO:0019693">
    <property type="term" value="P:ribose phosphate metabolic process"/>
    <property type="evidence" value="ECO:0007669"/>
    <property type="project" value="TreeGrafter"/>
</dbReference>
<gene>
    <name evidence="9" type="ORF">E3A20_23430</name>
</gene>